<dbReference type="AlphaFoldDB" id="A0A7W1WMT6"/>
<dbReference type="Pfam" id="PF12697">
    <property type="entry name" value="Abhydrolase_6"/>
    <property type="match status" value="1"/>
</dbReference>
<evidence type="ECO:0000313" key="2">
    <source>
        <dbReference type="EMBL" id="MBA4492771.1"/>
    </source>
</evidence>
<organism evidence="2 3">
    <name type="scientific">Paenactinomyces guangxiensis</name>
    <dbReference type="NCBI Taxonomy" id="1490290"/>
    <lineage>
        <taxon>Bacteria</taxon>
        <taxon>Bacillati</taxon>
        <taxon>Bacillota</taxon>
        <taxon>Bacilli</taxon>
        <taxon>Bacillales</taxon>
        <taxon>Thermoactinomycetaceae</taxon>
        <taxon>Paenactinomyces</taxon>
    </lineage>
</organism>
<dbReference type="EMBL" id="JACEIQ010000001">
    <property type="protein sequence ID" value="MBA4492771.1"/>
    <property type="molecule type" value="Genomic_DNA"/>
</dbReference>
<proteinExistence type="predicted"/>
<reference evidence="2 3" key="1">
    <citation type="submission" date="2020-07" db="EMBL/GenBank/DDBJ databases">
        <authorList>
            <person name="Feng H."/>
        </authorList>
    </citation>
    <scope>NUCLEOTIDE SEQUENCE [LARGE SCALE GENOMIC DNA]</scope>
    <source>
        <strain evidence="3">s-10</strain>
    </source>
</reference>
<dbReference type="PANTHER" id="PTHR43798">
    <property type="entry name" value="MONOACYLGLYCEROL LIPASE"/>
    <property type="match status" value="1"/>
</dbReference>
<protein>
    <submittedName>
        <fullName evidence="2">Alpha/beta hydrolase</fullName>
    </submittedName>
</protein>
<dbReference type="GO" id="GO:0016787">
    <property type="term" value="F:hydrolase activity"/>
    <property type="evidence" value="ECO:0007669"/>
    <property type="project" value="UniProtKB-KW"/>
</dbReference>
<keyword evidence="3" id="KW-1185">Reference proteome</keyword>
<gene>
    <name evidence="2" type="ORF">H1191_00395</name>
</gene>
<name>A0A7W1WMT6_9BACL</name>
<keyword evidence="2" id="KW-0378">Hydrolase</keyword>
<evidence type="ECO:0000313" key="3">
    <source>
        <dbReference type="Proteomes" id="UP000535491"/>
    </source>
</evidence>
<comment type="caution">
    <text evidence="2">The sequence shown here is derived from an EMBL/GenBank/DDBJ whole genome shotgun (WGS) entry which is preliminary data.</text>
</comment>
<dbReference type="InterPro" id="IPR050266">
    <property type="entry name" value="AB_hydrolase_sf"/>
</dbReference>
<dbReference type="Gene3D" id="3.40.50.1820">
    <property type="entry name" value="alpha/beta hydrolase"/>
    <property type="match status" value="1"/>
</dbReference>
<dbReference type="PRINTS" id="PR00111">
    <property type="entry name" value="ABHYDROLASE"/>
</dbReference>
<dbReference type="RefSeq" id="WP_181750009.1">
    <property type="nucleotide sequence ID" value="NZ_JACEIQ010000001.1"/>
</dbReference>
<feature type="domain" description="AB hydrolase-1" evidence="1">
    <location>
        <begin position="21"/>
        <end position="252"/>
    </location>
</feature>
<sequence length="275" mass="31498">MKCQVRDLLIHYEVYGEGTPIIFLHGFGVSHRSLMGSMEPVFASQKGYKRIYVDLPGMGQTPGKAWIKSSDHMLETVSEWIDHILPNQHFILVGESYGGYLARGLVHQRMKEIDGLLLICPAIHPYERILPPQTVLETDPDLLSELTPDEAADFQQISVIQTKRIWNRFKDEISAEKHLPDMDFLTKLRTEGYSFSFDPDSLPEPFAKPAMVVTGRQDHITGYQDAWGILDQYPHASFYVLDRAGHFLTWEQENLFHALVREWLERVRLATGACV</sequence>
<accession>A0A7W1WMT6</accession>
<dbReference type="PANTHER" id="PTHR43798:SF6">
    <property type="entry name" value="HYDROLASE, PUTATIVE (AFU_ORTHOLOGUE AFUA_4G13070)-RELATED"/>
    <property type="match status" value="1"/>
</dbReference>
<dbReference type="Proteomes" id="UP000535491">
    <property type="component" value="Unassembled WGS sequence"/>
</dbReference>
<dbReference type="SUPFAM" id="SSF53474">
    <property type="entry name" value="alpha/beta-Hydrolases"/>
    <property type="match status" value="1"/>
</dbReference>
<evidence type="ECO:0000259" key="1">
    <source>
        <dbReference type="Pfam" id="PF12697"/>
    </source>
</evidence>
<dbReference type="InterPro" id="IPR000073">
    <property type="entry name" value="AB_hydrolase_1"/>
</dbReference>
<dbReference type="InterPro" id="IPR029058">
    <property type="entry name" value="AB_hydrolase_fold"/>
</dbReference>